<dbReference type="RefSeq" id="WP_091228736.1">
    <property type="nucleotide sequence ID" value="NZ_FNBG01000008.1"/>
</dbReference>
<protein>
    <submittedName>
        <fullName evidence="1">Uncharacterized protein</fullName>
    </submittedName>
</protein>
<reference evidence="1 2" key="1">
    <citation type="submission" date="2016-10" db="EMBL/GenBank/DDBJ databases">
        <authorList>
            <person name="de Groot N.N."/>
        </authorList>
    </citation>
    <scope>NUCLEOTIDE SEQUENCE [LARGE SCALE GENOMIC DNA]</scope>
    <source>
        <strain evidence="1 2">DSM 28129</strain>
    </source>
</reference>
<sequence length="92" mass="10609">MIFSICNPEKLHTEMWSIFEEKLPGGYKYPDSDFLMTLDPTLLGKEFILEKASLTPLYWNRGDLFWPSMPSHLPGSYSIPDGAMIRRLLEAL</sequence>
<dbReference type="EMBL" id="FNBG01000008">
    <property type="protein sequence ID" value="SDF28117.1"/>
    <property type="molecule type" value="Genomic_DNA"/>
</dbReference>
<proteinExistence type="predicted"/>
<name>A0A1G7JT32_9BACL</name>
<dbReference type="STRING" id="670482.SAMN04488542_10899"/>
<evidence type="ECO:0000313" key="2">
    <source>
        <dbReference type="Proteomes" id="UP000198972"/>
    </source>
</evidence>
<evidence type="ECO:0000313" key="1">
    <source>
        <dbReference type="EMBL" id="SDF28117.1"/>
    </source>
</evidence>
<keyword evidence="2" id="KW-1185">Reference proteome</keyword>
<dbReference type="Proteomes" id="UP000198972">
    <property type="component" value="Unassembled WGS sequence"/>
</dbReference>
<dbReference type="AlphaFoldDB" id="A0A1G7JT32"/>
<organism evidence="1 2">
    <name type="scientific">Fontibacillus panacisegetis</name>
    <dbReference type="NCBI Taxonomy" id="670482"/>
    <lineage>
        <taxon>Bacteria</taxon>
        <taxon>Bacillati</taxon>
        <taxon>Bacillota</taxon>
        <taxon>Bacilli</taxon>
        <taxon>Bacillales</taxon>
        <taxon>Paenibacillaceae</taxon>
        <taxon>Fontibacillus</taxon>
    </lineage>
</organism>
<gene>
    <name evidence="1" type="ORF">SAMN04488542_10899</name>
</gene>
<accession>A0A1G7JT32</accession>